<name>A0A445M3Q7_GLYSO</name>
<dbReference type="Proteomes" id="UP000289340">
    <property type="component" value="Chromosome 1"/>
</dbReference>
<evidence type="ECO:0008006" key="3">
    <source>
        <dbReference type="Google" id="ProtNLM"/>
    </source>
</evidence>
<proteinExistence type="predicted"/>
<dbReference type="Gramene" id="XM_028368051.1">
    <property type="protein sequence ID" value="XP_028223852.1"/>
    <property type="gene ID" value="LOC114405585"/>
</dbReference>
<accession>A0A445M3Q7</accession>
<evidence type="ECO:0000313" key="2">
    <source>
        <dbReference type="Proteomes" id="UP000289340"/>
    </source>
</evidence>
<dbReference type="EMBL" id="QZWG01000001">
    <property type="protein sequence ID" value="RZC30195.1"/>
    <property type="molecule type" value="Genomic_DNA"/>
</dbReference>
<protein>
    <recommendedName>
        <fullName evidence="3">FAR1 domain-containing protein</fullName>
    </recommendedName>
</protein>
<dbReference type="AlphaFoldDB" id="A0A445M3Q7"/>
<sequence>MNEDQWMYDTIMSGEVDMDDQNEQECGVNKPQVDCSDAFNTSQVFDNRDDILQWARSVAHENGFVAVIIRSNTNTSSRGKTLFVLIDCEKSGEYRCRNKEFVRRNTETMKCGCPFKFRGKLVVERQGWMMKLMCGIHNHEHT</sequence>
<dbReference type="Pfam" id="PF08731">
    <property type="entry name" value="AFT"/>
    <property type="match status" value="1"/>
</dbReference>
<gene>
    <name evidence="1" type="ORF">D0Y65_001680</name>
</gene>
<reference evidence="1 2" key="1">
    <citation type="submission" date="2018-09" db="EMBL/GenBank/DDBJ databases">
        <title>A high-quality reference genome of wild soybean provides a powerful tool to mine soybean genomes.</title>
        <authorList>
            <person name="Xie M."/>
            <person name="Chung C.Y.L."/>
            <person name="Li M.-W."/>
            <person name="Wong F.-L."/>
            <person name="Chan T.-F."/>
            <person name="Lam H.-M."/>
        </authorList>
    </citation>
    <scope>NUCLEOTIDE SEQUENCE [LARGE SCALE GENOMIC DNA]</scope>
    <source>
        <strain evidence="2">cv. W05</strain>
        <tissue evidence="1">Hypocotyl of etiolated seedlings</tissue>
    </source>
</reference>
<dbReference type="GO" id="GO:0000981">
    <property type="term" value="F:DNA-binding transcription factor activity, RNA polymerase II-specific"/>
    <property type="evidence" value="ECO:0007669"/>
    <property type="project" value="InterPro"/>
</dbReference>
<comment type="caution">
    <text evidence="1">The sequence shown here is derived from an EMBL/GenBank/DDBJ whole genome shotgun (WGS) entry which is preliminary data.</text>
</comment>
<dbReference type="InterPro" id="IPR014842">
    <property type="entry name" value="AFT"/>
</dbReference>
<keyword evidence="2" id="KW-1185">Reference proteome</keyword>
<evidence type="ECO:0000313" key="1">
    <source>
        <dbReference type="EMBL" id="RZC30194.1"/>
    </source>
</evidence>
<dbReference type="EMBL" id="QZWG01000001">
    <property type="protein sequence ID" value="RZC30194.1"/>
    <property type="molecule type" value="Genomic_DNA"/>
</dbReference>
<dbReference type="GO" id="GO:0010106">
    <property type="term" value="P:cellular response to iron ion starvation"/>
    <property type="evidence" value="ECO:0007669"/>
    <property type="project" value="InterPro"/>
</dbReference>
<dbReference type="GO" id="GO:0045944">
    <property type="term" value="P:positive regulation of transcription by RNA polymerase II"/>
    <property type="evidence" value="ECO:0007669"/>
    <property type="project" value="InterPro"/>
</dbReference>
<organism evidence="1 2">
    <name type="scientific">Glycine soja</name>
    <name type="common">Wild soybean</name>
    <dbReference type="NCBI Taxonomy" id="3848"/>
    <lineage>
        <taxon>Eukaryota</taxon>
        <taxon>Viridiplantae</taxon>
        <taxon>Streptophyta</taxon>
        <taxon>Embryophyta</taxon>
        <taxon>Tracheophyta</taxon>
        <taxon>Spermatophyta</taxon>
        <taxon>Magnoliopsida</taxon>
        <taxon>eudicotyledons</taxon>
        <taxon>Gunneridae</taxon>
        <taxon>Pentapetalae</taxon>
        <taxon>rosids</taxon>
        <taxon>fabids</taxon>
        <taxon>Fabales</taxon>
        <taxon>Fabaceae</taxon>
        <taxon>Papilionoideae</taxon>
        <taxon>50 kb inversion clade</taxon>
        <taxon>NPAAA clade</taxon>
        <taxon>indigoferoid/millettioid clade</taxon>
        <taxon>Phaseoleae</taxon>
        <taxon>Glycine</taxon>
        <taxon>Glycine subgen. Soja</taxon>
    </lineage>
</organism>